<dbReference type="Proteomes" id="UP000254808">
    <property type="component" value="Chromosome"/>
</dbReference>
<gene>
    <name evidence="3" type="ORF">CYPRO_2619</name>
</gene>
<feature type="signal peptide" evidence="1">
    <location>
        <begin position="1"/>
        <end position="24"/>
    </location>
</feature>
<evidence type="ECO:0000313" key="3">
    <source>
        <dbReference type="EMBL" id="AXJ01861.1"/>
    </source>
</evidence>
<proteinExistence type="predicted"/>
<evidence type="ECO:0000313" key="4">
    <source>
        <dbReference type="Proteomes" id="UP000254808"/>
    </source>
</evidence>
<dbReference type="Gene3D" id="2.60.40.4070">
    <property type="match status" value="1"/>
</dbReference>
<name>A0A345UN09_9BACT</name>
<feature type="domain" description="CHRD" evidence="2">
    <location>
        <begin position="529"/>
        <end position="659"/>
    </location>
</feature>
<protein>
    <submittedName>
        <fullName evidence="3">Por secretion system C-terminal sorting domain-containing protein</fullName>
    </submittedName>
</protein>
<accession>A0A345UN09</accession>
<dbReference type="Pfam" id="PF18962">
    <property type="entry name" value="Por_Secre_tail"/>
    <property type="match status" value="1"/>
</dbReference>
<reference evidence="3 4" key="1">
    <citation type="submission" date="2018-03" db="EMBL/GenBank/DDBJ databases">
        <title>Phenotypic and genomic properties of Cyclonatronum proteinivorum gen. nov., sp. nov., a haloalkaliphilic bacteroidete from soda lakes possessing Na+-translocating rhodopsin.</title>
        <authorList>
            <person name="Toshchakov S.V."/>
            <person name="Korzhenkov A."/>
            <person name="Samarov N.I."/>
            <person name="Kublanov I.V."/>
            <person name="Muntyan M.S."/>
            <person name="Sorokin D.Y."/>
        </authorList>
    </citation>
    <scope>NUCLEOTIDE SEQUENCE [LARGE SCALE GENOMIC DNA]</scope>
    <source>
        <strain evidence="3 4">Omega</strain>
    </source>
</reference>
<dbReference type="AlphaFoldDB" id="A0A345UN09"/>
<keyword evidence="4" id="KW-1185">Reference proteome</keyword>
<dbReference type="OrthoDB" id="571052at2"/>
<evidence type="ECO:0000256" key="1">
    <source>
        <dbReference type="SAM" id="SignalP"/>
    </source>
</evidence>
<dbReference type="PROSITE" id="PS50933">
    <property type="entry name" value="CHRD"/>
    <property type="match status" value="2"/>
</dbReference>
<dbReference type="InterPro" id="IPR026444">
    <property type="entry name" value="Secre_tail"/>
</dbReference>
<sequence length="877" mass="93176">MKKLFTSIASVLLMIFAVGLTAQAQQTFDVTVESVNESHPNFGNTFPVVYVIDGVQGAELTLQRGETYTFNVDASGHPFFLSVQEEFNGYEGEITDGVVNSRVQNGVLTFTPGDDLPDVIWYQCGFHADMGWKINLTDAPEFQNFTAFLSGSSEVPPVFTAATGMVEASLNGSELTLTGTFEGLSTAIMPVGETGVHIHAGFTGENGPVEVILNPVLSAGNTAGTFDETVTLTPDQANLLQQRGMYINIHTERHPAGELRGQLLPSDRTIFQAYASGGFEVPANTSTAQGGLSLEWDGSTLVVTGAFSGLIGDYIEEVGNTGSGAHLHRGFAGENGGVDVSLTPTVDEDGRSGIFEAANNTFENVPAEIVSRLADRGHYLNIHSEAFPAGEIRGQVLPQANIYFYAPLSGAFEIPQNTSQATGAVFVEWYASDSSIVATGSFAGLESDYNLDIGSHFHNGPAGQNGGVDLVLNPVLGDDNRSGTYLPADNTFTLTAEDVNALVSRSWYVNIHSTDIPPGEIRGQVLPLAQHYFYAALTGLTEVQPVQTEAFGGIAVELRGTELTLSGSFNDLESNFLGSPGVHIHEGAAGTNGGIVFDLNPQLDSADDARNGIFDAGENVFSLSMDELVQLVSGELYVNVHSVDNMPGEIRGQLLLAPNRAPATAPEITFPADGATLVLEGAGSTPFEPEWTAAEDADGDLLVYVWELALDADFEDSVLQLSTGEATAAPLTFGTVDALLADLGVAEGESVTVWHRAFATDGSGFNTGDGASVTLQRGVVTSVNEGTELAGSFRLEQNYPNPFNPVTNIRYELPAAGNVQLSVYNMLGQRVALLVNETQSAGIHTVQFDGSRLSSGVYLYRLETEGTQLTRRMMLVK</sequence>
<keyword evidence="1" id="KW-0732">Signal</keyword>
<dbReference type="InterPro" id="IPR010895">
    <property type="entry name" value="CHRD"/>
</dbReference>
<dbReference type="KEGG" id="cprv:CYPRO_2619"/>
<dbReference type="Pfam" id="PF07452">
    <property type="entry name" value="CHRD"/>
    <property type="match status" value="4"/>
</dbReference>
<dbReference type="RefSeq" id="WP_114985012.1">
    <property type="nucleotide sequence ID" value="NZ_CP027806.1"/>
</dbReference>
<organism evidence="3 4">
    <name type="scientific">Cyclonatronum proteinivorum</name>
    <dbReference type="NCBI Taxonomy" id="1457365"/>
    <lineage>
        <taxon>Bacteria</taxon>
        <taxon>Pseudomonadati</taxon>
        <taxon>Balneolota</taxon>
        <taxon>Balneolia</taxon>
        <taxon>Balneolales</taxon>
        <taxon>Cyclonatronaceae</taxon>
        <taxon>Cyclonatronum</taxon>
    </lineage>
</organism>
<evidence type="ECO:0000259" key="2">
    <source>
        <dbReference type="PROSITE" id="PS50933"/>
    </source>
</evidence>
<feature type="domain" description="CHRD" evidence="2">
    <location>
        <begin position="141"/>
        <end position="268"/>
    </location>
</feature>
<dbReference type="EMBL" id="CP027806">
    <property type="protein sequence ID" value="AXJ01861.1"/>
    <property type="molecule type" value="Genomic_DNA"/>
</dbReference>
<feature type="chain" id="PRO_5017063350" evidence="1">
    <location>
        <begin position="25"/>
        <end position="877"/>
    </location>
</feature>
<dbReference type="NCBIfam" id="TIGR04183">
    <property type="entry name" value="Por_Secre_tail"/>
    <property type="match status" value="1"/>
</dbReference>
<dbReference type="SMART" id="SM00754">
    <property type="entry name" value="CHRD"/>
    <property type="match status" value="4"/>
</dbReference>